<feature type="compositionally biased region" description="Low complexity" evidence="2">
    <location>
        <begin position="316"/>
        <end position="328"/>
    </location>
</feature>
<dbReference type="Gene3D" id="3.90.550.10">
    <property type="entry name" value="Spore Coat Polysaccharide Biosynthesis Protein SpsA, Chain A"/>
    <property type="match status" value="1"/>
</dbReference>
<dbReference type="PANTHER" id="PTHR19136:SF81">
    <property type="entry name" value="MOLYBDENUM COFACTOR GUANYLYLTRANSFERASE"/>
    <property type="match status" value="1"/>
</dbReference>
<proteinExistence type="predicted"/>
<dbReference type="RefSeq" id="WP_212007651.1">
    <property type="nucleotide sequence ID" value="NZ_JAAFYZ010000008.1"/>
</dbReference>
<name>A0ABS5KJ97_9ACTN</name>
<reference evidence="5 6" key="1">
    <citation type="submission" date="2020-02" db="EMBL/GenBank/DDBJ databases">
        <title>Acidophilic actinobacteria isolated from forest soil.</title>
        <authorList>
            <person name="Golinska P."/>
        </authorList>
    </citation>
    <scope>NUCLEOTIDE SEQUENCE [LARGE SCALE GENOMIC DNA]</scope>
    <source>
        <strain evidence="5 6">NL8</strain>
    </source>
</reference>
<keyword evidence="1 5" id="KW-0808">Transferase</keyword>
<dbReference type="InterPro" id="IPR025877">
    <property type="entry name" value="MobA-like_NTP_Trfase"/>
</dbReference>
<evidence type="ECO:0000259" key="4">
    <source>
        <dbReference type="Pfam" id="PF20058"/>
    </source>
</evidence>
<organism evidence="5 6">
    <name type="scientific">Catenulispora pinistramenti</name>
    <dbReference type="NCBI Taxonomy" id="2705254"/>
    <lineage>
        <taxon>Bacteria</taxon>
        <taxon>Bacillati</taxon>
        <taxon>Actinomycetota</taxon>
        <taxon>Actinomycetes</taxon>
        <taxon>Catenulisporales</taxon>
        <taxon>Catenulisporaceae</taxon>
        <taxon>Catenulispora</taxon>
    </lineage>
</organism>
<protein>
    <submittedName>
        <fullName evidence="5">NTP transferase domain-containing protein</fullName>
    </submittedName>
</protein>
<dbReference type="Pfam" id="PF20058">
    <property type="entry name" value="DUF6457"/>
    <property type="match status" value="1"/>
</dbReference>
<feature type="domain" description="MobA-like NTP transferase" evidence="3">
    <location>
        <begin position="13"/>
        <end position="156"/>
    </location>
</feature>
<dbReference type="Pfam" id="PF12804">
    <property type="entry name" value="NTP_transf_3"/>
    <property type="match status" value="1"/>
</dbReference>
<feature type="domain" description="DUF6457" evidence="4">
    <location>
        <begin position="207"/>
        <end position="294"/>
    </location>
</feature>
<dbReference type="InterPro" id="IPR029044">
    <property type="entry name" value="Nucleotide-diphossugar_trans"/>
</dbReference>
<dbReference type="EMBL" id="JAAFYZ010000008">
    <property type="protein sequence ID" value="MBS2545995.1"/>
    <property type="molecule type" value="Genomic_DNA"/>
</dbReference>
<evidence type="ECO:0000259" key="3">
    <source>
        <dbReference type="Pfam" id="PF12804"/>
    </source>
</evidence>
<evidence type="ECO:0000256" key="2">
    <source>
        <dbReference type="SAM" id="MobiDB-lite"/>
    </source>
</evidence>
<dbReference type="InterPro" id="IPR045598">
    <property type="entry name" value="DUF6457"/>
</dbReference>
<keyword evidence="6" id="KW-1185">Reference proteome</keyword>
<comment type="caution">
    <text evidence="5">The sequence shown here is derived from an EMBL/GenBank/DDBJ whole genome shotgun (WGS) entry which is preliminary data.</text>
</comment>
<evidence type="ECO:0000256" key="1">
    <source>
        <dbReference type="ARBA" id="ARBA00022679"/>
    </source>
</evidence>
<dbReference type="PANTHER" id="PTHR19136">
    <property type="entry name" value="MOLYBDENUM COFACTOR GUANYLYLTRANSFERASE"/>
    <property type="match status" value="1"/>
</dbReference>
<dbReference type="Proteomes" id="UP000730482">
    <property type="component" value="Unassembled WGS sequence"/>
</dbReference>
<feature type="region of interest" description="Disordered" evidence="2">
    <location>
        <begin position="295"/>
        <end position="356"/>
    </location>
</feature>
<evidence type="ECO:0000313" key="6">
    <source>
        <dbReference type="Proteomes" id="UP000730482"/>
    </source>
</evidence>
<feature type="compositionally biased region" description="Gly residues" evidence="2">
    <location>
        <begin position="299"/>
        <end position="315"/>
    </location>
</feature>
<accession>A0ABS5KJ97</accession>
<dbReference type="GO" id="GO:0016740">
    <property type="term" value="F:transferase activity"/>
    <property type="evidence" value="ECO:0007669"/>
    <property type="project" value="UniProtKB-KW"/>
</dbReference>
<gene>
    <name evidence="5" type="ORF">KGQ19_03855</name>
</gene>
<evidence type="ECO:0000313" key="5">
    <source>
        <dbReference type="EMBL" id="MBS2545995.1"/>
    </source>
</evidence>
<sequence length="356" mass="35210">MDLPGGVGEPFDVIVLAGGGARRLGGADKPALEVGGVSLLDRVLAACRDAASVAVVGPPRQVSRAVVFTREYPPGGGPVPALAAGLTVGSAGLVAVFAADLPFLDAEAVTVLRRSLTADAVLYTDARGKDQLLAALYRRNKLAAALEALPELRGARLFSVLNTLEVTRIPDTRGATTDCDTWDAVHAARALVATRLATKAKMEDMDDKKQLADWCAAAAAELGLTGHELTDADLDAILGLAGVAAHNVLRPAAPLTTFLAGYAIGLRSSTDGGRGALDGPIAKLSALAQAWDPATGTAAGPGRGGPVAGTVGGSVAGTPAATRDASAGGAVGGATGATASAAADSPAGDSTGSGGR</sequence>
<dbReference type="SUPFAM" id="SSF53448">
    <property type="entry name" value="Nucleotide-diphospho-sugar transferases"/>
    <property type="match status" value="1"/>
</dbReference>
<feature type="compositionally biased region" description="Low complexity" evidence="2">
    <location>
        <begin position="336"/>
        <end position="350"/>
    </location>
</feature>